<protein>
    <submittedName>
        <fullName evidence="1">Tail completion protein</fullName>
    </submittedName>
</protein>
<accession>A0A8S5MH24</accession>
<organism evidence="1">
    <name type="scientific">Siphoviridae sp. ct7es18</name>
    <dbReference type="NCBI Taxonomy" id="2826166"/>
    <lineage>
        <taxon>Viruses</taxon>
        <taxon>Duplodnaviria</taxon>
        <taxon>Heunggongvirae</taxon>
        <taxon>Uroviricota</taxon>
        <taxon>Caudoviricetes</taxon>
    </lineage>
</organism>
<name>A0A8S5MH24_9CAUD</name>
<dbReference type="EMBL" id="BK014903">
    <property type="protein sequence ID" value="DAD81546.1"/>
    <property type="molecule type" value="Genomic_DNA"/>
</dbReference>
<reference evidence="1" key="1">
    <citation type="journal article" date="2021" name="Proc. Natl. Acad. Sci. U.S.A.">
        <title>A Catalog of Tens of Thousands of Viruses from Human Metagenomes Reveals Hidden Associations with Chronic Diseases.</title>
        <authorList>
            <person name="Tisza M.J."/>
            <person name="Buck C.B."/>
        </authorList>
    </citation>
    <scope>NUCLEOTIDE SEQUENCE</scope>
    <source>
        <strain evidence="1">Ct7es18</strain>
    </source>
</reference>
<sequence length="111" mass="12392">MIEETVRKHLAGELDVPVYMELPEKPPAAFVLVEKTGSERSNHIESSMMAVQAYAGTMLEAAQLNEAVKQAMDSLALLSEVCAARLNSDYNFTDTASKLYRYQAVYDITHY</sequence>
<evidence type="ECO:0000313" key="1">
    <source>
        <dbReference type="EMBL" id="DAD81546.1"/>
    </source>
</evidence>
<proteinExistence type="predicted"/>